<keyword evidence="1" id="KW-0812">Transmembrane</keyword>
<keyword evidence="3" id="KW-1185">Reference proteome</keyword>
<proteinExistence type="predicted"/>
<dbReference type="EMBL" id="LS483476">
    <property type="protein sequence ID" value="SQI57609.1"/>
    <property type="molecule type" value="Genomic_DNA"/>
</dbReference>
<evidence type="ECO:0000313" key="3">
    <source>
        <dbReference type="Proteomes" id="UP000249134"/>
    </source>
</evidence>
<feature type="transmembrane region" description="Helical" evidence="1">
    <location>
        <begin position="113"/>
        <end position="134"/>
    </location>
</feature>
<name>A0A2X4W4I8_LEDLE</name>
<keyword evidence="1" id="KW-1133">Transmembrane helix</keyword>
<organism evidence="2 3">
    <name type="scientific">Lederbergia lenta</name>
    <name type="common">Bacillus lentus</name>
    <dbReference type="NCBI Taxonomy" id="1467"/>
    <lineage>
        <taxon>Bacteria</taxon>
        <taxon>Bacillati</taxon>
        <taxon>Bacillota</taxon>
        <taxon>Bacilli</taxon>
        <taxon>Bacillales</taxon>
        <taxon>Bacillaceae</taxon>
        <taxon>Lederbergia</taxon>
    </lineage>
</organism>
<evidence type="ECO:0000313" key="2">
    <source>
        <dbReference type="EMBL" id="SQI57609.1"/>
    </source>
</evidence>
<dbReference type="KEGG" id="blen:NCTC4824_02103"/>
<protein>
    <submittedName>
        <fullName evidence="2">Putative integral inner membrane protein</fullName>
    </submittedName>
</protein>
<dbReference type="AlphaFoldDB" id="A0A2X4W4I8"/>
<dbReference type="RefSeq" id="WP_066138185.1">
    <property type="nucleotide sequence ID" value="NZ_CBCSGM010000001.1"/>
</dbReference>
<accession>A0A2X4W4I8</accession>
<feature type="transmembrane region" description="Helical" evidence="1">
    <location>
        <begin position="12"/>
        <end position="32"/>
    </location>
</feature>
<dbReference type="Proteomes" id="UP000249134">
    <property type="component" value="Chromosome 1"/>
</dbReference>
<reference evidence="2 3" key="1">
    <citation type="submission" date="2018-06" db="EMBL/GenBank/DDBJ databases">
        <authorList>
            <consortium name="Pathogen Informatics"/>
            <person name="Doyle S."/>
        </authorList>
    </citation>
    <scope>NUCLEOTIDE SEQUENCE [LARGE SCALE GENOMIC DNA]</scope>
    <source>
        <strain evidence="2 3">NCTC4824</strain>
    </source>
</reference>
<gene>
    <name evidence="2" type="ORF">NCTC4824_02103</name>
</gene>
<feature type="transmembrane region" description="Helical" evidence="1">
    <location>
        <begin position="82"/>
        <end position="107"/>
    </location>
</feature>
<evidence type="ECO:0000256" key="1">
    <source>
        <dbReference type="SAM" id="Phobius"/>
    </source>
</evidence>
<sequence length="159" mass="18297">MFTFNDMMTFVIAFFVTLPLVALIHSLGHLFFAKLFGGKIKLALGRGKTLLSYGIFELRLVYFFDSECHYQQLKINNKWTHCLVHAGGIIFNILAIVLVNSSIYLGILPKHLFFYQFVYFSVYYIFFSLLPIQYGENHFSDGKSIVTIIRTGSPPDLFD</sequence>
<keyword evidence="1" id="KW-0472">Membrane</keyword>
<dbReference type="STRING" id="1348624.GCA_001591545_01165"/>